<dbReference type="NCBIfam" id="TIGR01730">
    <property type="entry name" value="RND_mfp"/>
    <property type="match status" value="1"/>
</dbReference>
<keyword evidence="1" id="KW-0175">Coiled coil</keyword>
<dbReference type="Gene3D" id="2.40.30.170">
    <property type="match status" value="1"/>
</dbReference>
<dbReference type="GO" id="GO:1990281">
    <property type="term" value="C:efflux pump complex"/>
    <property type="evidence" value="ECO:0007669"/>
    <property type="project" value="TreeGrafter"/>
</dbReference>
<feature type="domain" description="Multidrug resistance protein MdtA-like barrel-sandwich hybrid" evidence="4">
    <location>
        <begin position="59"/>
        <end position="211"/>
    </location>
</feature>
<accession>A0A382BBL0</accession>
<keyword evidence="3" id="KW-1133">Transmembrane helix</keyword>
<name>A0A382BBL0_9ZZZZ</name>
<feature type="region of interest" description="Disordered" evidence="2">
    <location>
        <begin position="329"/>
        <end position="353"/>
    </location>
</feature>
<evidence type="ECO:0000256" key="3">
    <source>
        <dbReference type="SAM" id="Phobius"/>
    </source>
</evidence>
<dbReference type="InterPro" id="IPR006143">
    <property type="entry name" value="RND_pump_MFP"/>
</dbReference>
<feature type="coiled-coil region" evidence="1">
    <location>
        <begin position="100"/>
        <end position="160"/>
    </location>
</feature>
<sequence length="435" mass="47074">MNKKTKVLTATSLVIVFSIAISFLIMSRGEKPAEVRMEVVTYRDLTETVTANGNIRAGRVVDMSSDVSARVSELLIEEGNDVEEGQLLLRLDPTQFQASVSRAEASLNQASSQVSQQEANLNRSIRDLDRLENIFQRDSLLVMRQQLDNLRTEVELATRQLEAFQFGVAQAEASLTEANELLSKTIFRAPISGKVTRLNVEEGETVIVGTMNNPGSLVLTISELSAVEAVLEVDETDVPYIALGDSTILELDAFPGQLFNGFVTEIGNSAIAPPANGQTSTIDFEVVISMANPPSGIRPDLSATADIVTATRSNSLSIPIISLTLKSEEEGVGEASGDEDPQENNSGPLLRSRNSDQEGVFIVSDGKVEFYPVEIGITGQEHFEVLSGLSANDTIVAGPYQQIRELEDDDPVSPMSTDDDEKGFFGGRIQFRIGG</sequence>
<dbReference type="Gene3D" id="2.40.420.20">
    <property type="match status" value="1"/>
</dbReference>
<dbReference type="InterPro" id="IPR058625">
    <property type="entry name" value="MdtA-like_BSH"/>
</dbReference>
<dbReference type="PANTHER" id="PTHR30469">
    <property type="entry name" value="MULTIDRUG RESISTANCE PROTEIN MDTA"/>
    <property type="match status" value="1"/>
</dbReference>
<evidence type="ECO:0000256" key="2">
    <source>
        <dbReference type="SAM" id="MobiDB-lite"/>
    </source>
</evidence>
<reference evidence="5" key="1">
    <citation type="submission" date="2018-05" db="EMBL/GenBank/DDBJ databases">
        <authorList>
            <person name="Lanie J.A."/>
            <person name="Ng W.-L."/>
            <person name="Kazmierczak K.M."/>
            <person name="Andrzejewski T.M."/>
            <person name="Davidsen T.M."/>
            <person name="Wayne K.J."/>
            <person name="Tettelin H."/>
            <person name="Glass J.I."/>
            <person name="Rusch D."/>
            <person name="Podicherti R."/>
            <person name="Tsui H.-C.T."/>
            <person name="Winkler M.E."/>
        </authorList>
    </citation>
    <scope>NUCLEOTIDE SEQUENCE</scope>
</reference>
<keyword evidence="3" id="KW-0472">Membrane</keyword>
<gene>
    <name evidence="5" type="ORF">METZ01_LOCUS163863</name>
</gene>
<dbReference type="GO" id="GO:0015562">
    <property type="term" value="F:efflux transmembrane transporter activity"/>
    <property type="evidence" value="ECO:0007669"/>
    <property type="project" value="TreeGrafter"/>
</dbReference>
<evidence type="ECO:0000259" key="4">
    <source>
        <dbReference type="Pfam" id="PF25917"/>
    </source>
</evidence>
<feature type="compositionally biased region" description="Acidic residues" evidence="2">
    <location>
        <begin position="330"/>
        <end position="342"/>
    </location>
</feature>
<dbReference type="SUPFAM" id="SSF111369">
    <property type="entry name" value="HlyD-like secretion proteins"/>
    <property type="match status" value="1"/>
</dbReference>
<evidence type="ECO:0000256" key="1">
    <source>
        <dbReference type="SAM" id="Coils"/>
    </source>
</evidence>
<dbReference type="PANTHER" id="PTHR30469:SF33">
    <property type="entry name" value="SLR1207 PROTEIN"/>
    <property type="match status" value="1"/>
</dbReference>
<dbReference type="Pfam" id="PF25917">
    <property type="entry name" value="BSH_RND"/>
    <property type="match status" value="1"/>
</dbReference>
<protein>
    <recommendedName>
        <fullName evidence="4">Multidrug resistance protein MdtA-like barrel-sandwich hybrid domain-containing protein</fullName>
    </recommendedName>
</protein>
<organism evidence="5">
    <name type="scientific">marine metagenome</name>
    <dbReference type="NCBI Taxonomy" id="408172"/>
    <lineage>
        <taxon>unclassified sequences</taxon>
        <taxon>metagenomes</taxon>
        <taxon>ecological metagenomes</taxon>
    </lineage>
</organism>
<dbReference type="AlphaFoldDB" id="A0A382BBL0"/>
<proteinExistence type="predicted"/>
<dbReference type="Gene3D" id="1.10.287.470">
    <property type="entry name" value="Helix hairpin bin"/>
    <property type="match status" value="1"/>
</dbReference>
<feature type="transmembrane region" description="Helical" evidence="3">
    <location>
        <begin position="7"/>
        <end position="26"/>
    </location>
</feature>
<dbReference type="EMBL" id="UINC01029005">
    <property type="protein sequence ID" value="SVB11009.1"/>
    <property type="molecule type" value="Genomic_DNA"/>
</dbReference>
<dbReference type="Gene3D" id="2.40.50.100">
    <property type="match status" value="1"/>
</dbReference>
<evidence type="ECO:0000313" key="5">
    <source>
        <dbReference type="EMBL" id="SVB11009.1"/>
    </source>
</evidence>
<keyword evidence="3" id="KW-0812">Transmembrane</keyword>